<keyword evidence="2" id="KW-0614">Plasmid</keyword>
<proteinExistence type="predicted"/>
<dbReference type="AlphaFoldDB" id="A0AAC9JEZ5"/>
<evidence type="ECO:0000256" key="1">
    <source>
        <dbReference type="SAM" id="MobiDB-lite"/>
    </source>
</evidence>
<protein>
    <recommendedName>
        <fullName evidence="4">RNase H type-1 domain-containing protein</fullName>
    </recommendedName>
</protein>
<dbReference type="EMBL" id="CP018025">
    <property type="protein sequence ID" value="APD92106.1"/>
    <property type="molecule type" value="Genomic_DNA"/>
</dbReference>
<dbReference type="RefSeq" id="WP_071960716.1">
    <property type="nucleotide sequence ID" value="NZ_CP018025.1"/>
</dbReference>
<organism evidence="2 3">
    <name type="scientific">Alteromonas mediterranea</name>
    <dbReference type="NCBI Taxonomy" id="314275"/>
    <lineage>
        <taxon>Bacteria</taxon>
        <taxon>Pseudomonadati</taxon>
        <taxon>Pseudomonadota</taxon>
        <taxon>Gammaproteobacteria</taxon>
        <taxon>Alteromonadales</taxon>
        <taxon>Alteromonadaceae</taxon>
        <taxon>Alteromonas/Salinimonas group</taxon>
        <taxon>Alteromonas</taxon>
    </lineage>
</organism>
<dbReference type="Proteomes" id="UP000182101">
    <property type="component" value="Plasmid pAMCP48-600"/>
</dbReference>
<evidence type="ECO:0000313" key="2">
    <source>
        <dbReference type="EMBL" id="APD92106.1"/>
    </source>
</evidence>
<sequence>MAQDKPATKTVNVRFGDTKKKQNSGNTKPPLGAMIICDGSYLSEKMVGGIAGTLRIIEPGKPYQDLEYNASTFGVKSSVVVELYAIAAGVQLLSKYAKKNGFHVKELHVFSDSKWGMGGYERMKRGEPYYPAYTPGLKMLSNALKTIGDFMPNFTHVKAHVPNSQANRIERWHNEIDIRAGKQSHNALAQLNRPSKGESYGALLPLSVSKEDSVDLFNMGYAFAKEGLNARVVFDDANEEVSSHPFIDGVHRAASELGKPASTLYQDFTEYNAKSYGQNGARVKNGSMEDFAYRTVAASMASDELKRTQREAYQKGKVPSNQKEAIEPFSIQTNNDNAAMAGEVMMLLHGGSSLQKVYRHGVSPFDEMSQFVLDMTHKASPGREWALNPSTRSDWLLQVKGLHANAQIPVLKTPKAAFVNTPNVRRHIEINDQSILKEELISELDEYMEALTPSQLSTFVQDKLAHYQLKADESLIRQVVNTNNATSPEAAADKIIADCLPMEPVANYPKPIEEIAIENKLNVETPENVNNNTLSLRAL</sequence>
<name>A0AAC9JEZ5_9ALTE</name>
<dbReference type="GO" id="GO:0003676">
    <property type="term" value="F:nucleic acid binding"/>
    <property type="evidence" value="ECO:0007669"/>
    <property type="project" value="InterPro"/>
</dbReference>
<gene>
    <name evidence="2" type="ORF">BM524_19490</name>
</gene>
<dbReference type="Gene3D" id="3.30.420.10">
    <property type="entry name" value="Ribonuclease H-like superfamily/Ribonuclease H"/>
    <property type="match status" value="1"/>
</dbReference>
<evidence type="ECO:0008006" key="4">
    <source>
        <dbReference type="Google" id="ProtNLM"/>
    </source>
</evidence>
<accession>A0AAC9JEZ5</accession>
<feature type="region of interest" description="Disordered" evidence="1">
    <location>
        <begin position="1"/>
        <end position="27"/>
    </location>
</feature>
<dbReference type="InterPro" id="IPR036397">
    <property type="entry name" value="RNaseH_sf"/>
</dbReference>
<evidence type="ECO:0000313" key="3">
    <source>
        <dbReference type="Proteomes" id="UP000182101"/>
    </source>
</evidence>
<reference evidence="2 3" key="1">
    <citation type="submission" date="2016-11" db="EMBL/GenBank/DDBJ databases">
        <title>Networking in microbes: conjugative elements and plasmids in the genus Alteromonas.</title>
        <authorList>
            <person name="Lopez-Perez M."/>
            <person name="Ramon-Marco N."/>
            <person name="Rodriguez-Valera F."/>
        </authorList>
    </citation>
    <scope>NUCLEOTIDE SEQUENCE [LARGE SCALE GENOMIC DNA]</scope>
    <source>
        <strain evidence="2 3">CP48</strain>
        <plasmid evidence="3">pamcp48-600</plasmid>
    </source>
</reference>
<geneLocation type="plasmid" evidence="3">
    <name>pamcp48-600</name>
</geneLocation>